<keyword evidence="1" id="KW-0175">Coiled coil</keyword>
<feature type="compositionally biased region" description="Basic and acidic residues" evidence="2">
    <location>
        <begin position="50"/>
        <end position="63"/>
    </location>
</feature>
<dbReference type="AlphaFoldDB" id="A0A3N2Q6Y0"/>
<sequence>MAYPTSDAHDSELDEVLSQDDIEELSSESSEGSLAELPPGGTTGALARGGPHDNYSRLSRESGDADDTDSDVNNPGCTEECRIRIREMERQVDKLNEDLAKLQDAHDRCTVRINQLTAEKADLARENEKLQRQRLAAGNRNRNRNQRKTWQDKLDSFLCGVPDEECSVYQAIYKLSCKEENMSSKLHNIHPNLQLREPTQDEMLSLLLLGAPGPHTSHAVDSGICLRDVLEAAISAAPEDREHAGNGLVAVAPLGPEAHIIRRVSEFPGRLIHCLSRLDPLFEPVEHANAAHKLLHRFHISNSPCSLTFATKPDRLLAPLATCKKFLLLGIHAFYGLNTFAFSSIGEFGRFCNGIGQARLQRIQHVELLWVGSQFLCFQGQRKNPNSPLRYVSKRAWDLRHLGEMPSLKYLVVHINETGTDYMRRSHEPKRYLEDQAQLTKGQPNARKTRSMRSIQGIDYILQLRGMSKVIFYDFEKHLTFGGRHVIRD</sequence>
<organism evidence="3 4">
    <name type="scientific">Sodiomyces alkalinus (strain CBS 110278 / VKM F-3762 / F11)</name>
    <name type="common">Alkaliphilic filamentous fungus</name>
    <dbReference type="NCBI Taxonomy" id="1314773"/>
    <lineage>
        <taxon>Eukaryota</taxon>
        <taxon>Fungi</taxon>
        <taxon>Dikarya</taxon>
        <taxon>Ascomycota</taxon>
        <taxon>Pezizomycotina</taxon>
        <taxon>Sordariomycetes</taxon>
        <taxon>Hypocreomycetidae</taxon>
        <taxon>Glomerellales</taxon>
        <taxon>Plectosphaerellaceae</taxon>
        <taxon>Sodiomyces</taxon>
    </lineage>
</organism>
<protein>
    <submittedName>
        <fullName evidence="3">Uncharacterized protein</fullName>
    </submittedName>
</protein>
<dbReference type="STRING" id="1314773.A0A3N2Q6Y0"/>
<dbReference type="OrthoDB" id="3439669at2759"/>
<keyword evidence="4" id="KW-1185">Reference proteome</keyword>
<dbReference type="RefSeq" id="XP_028470308.1">
    <property type="nucleotide sequence ID" value="XM_028615248.1"/>
</dbReference>
<dbReference type="GeneID" id="39583725"/>
<evidence type="ECO:0000256" key="2">
    <source>
        <dbReference type="SAM" id="MobiDB-lite"/>
    </source>
</evidence>
<reference evidence="3 4" key="1">
    <citation type="journal article" date="2018" name="Mol. Ecol.">
        <title>The obligate alkalophilic soda-lake fungus Sodiomyces alkalinus has shifted to a protein diet.</title>
        <authorList>
            <person name="Grum-Grzhimaylo A.A."/>
            <person name="Falkoski D.L."/>
            <person name="van den Heuvel J."/>
            <person name="Valero-Jimenez C.A."/>
            <person name="Min B."/>
            <person name="Choi I.G."/>
            <person name="Lipzen A."/>
            <person name="Daum C.G."/>
            <person name="Aanen D.K."/>
            <person name="Tsang A."/>
            <person name="Henrissat B."/>
            <person name="Bilanenko E.N."/>
            <person name="de Vries R.P."/>
            <person name="van Kan J.A.L."/>
            <person name="Grigoriev I.V."/>
            <person name="Debets A.J.M."/>
        </authorList>
    </citation>
    <scope>NUCLEOTIDE SEQUENCE [LARGE SCALE GENOMIC DNA]</scope>
    <source>
        <strain evidence="3 4">F11</strain>
    </source>
</reference>
<evidence type="ECO:0000256" key="1">
    <source>
        <dbReference type="SAM" id="Coils"/>
    </source>
</evidence>
<dbReference type="Proteomes" id="UP000272025">
    <property type="component" value="Unassembled WGS sequence"/>
</dbReference>
<feature type="compositionally biased region" description="Acidic residues" evidence="2">
    <location>
        <begin position="12"/>
        <end position="26"/>
    </location>
</feature>
<evidence type="ECO:0000313" key="4">
    <source>
        <dbReference type="Proteomes" id="UP000272025"/>
    </source>
</evidence>
<feature type="coiled-coil region" evidence="1">
    <location>
        <begin position="78"/>
        <end position="140"/>
    </location>
</feature>
<evidence type="ECO:0000313" key="3">
    <source>
        <dbReference type="EMBL" id="ROT42502.1"/>
    </source>
</evidence>
<dbReference type="EMBL" id="ML119051">
    <property type="protein sequence ID" value="ROT42502.1"/>
    <property type="molecule type" value="Genomic_DNA"/>
</dbReference>
<gene>
    <name evidence="3" type="ORF">SODALDRAFT_391687</name>
</gene>
<name>A0A3N2Q6Y0_SODAK</name>
<accession>A0A3N2Q6Y0</accession>
<feature type="region of interest" description="Disordered" evidence="2">
    <location>
        <begin position="1"/>
        <end position="77"/>
    </location>
</feature>
<proteinExistence type="predicted"/>
<feature type="compositionally biased region" description="Low complexity" evidence="2">
    <location>
        <begin position="27"/>
        <end position="37"/>
    </location>
</feature>